<evidence type="ECO:0000313" key="2">
    <source>
        <dbReference type="EMBL" id="STY24012.1"/>
    </source>
</evidence>
<name>A0A378LDR5_9GAMM</name>
<evidence type="ECO:0000313" key="3">
    <source>
        <dbReference type="Proteomes" id="UP000054820"/>
    </source>
</evidence>
<evidence type="ECO:0000313" key="4">
    <source>
        <dbReference type="Proteomes" id="UP000255110"/>
    </source>
</evidence>
<dbReference type="Proteomes" id="UP000054820">
    <property type="component" value="Unassembled WGS sequence"/>
</dbReference>
<reference evidence="2 4" key="2">
    <citation type="submission" date="2018-06" db="EMBL/GenBank/DDBJ databases">
        <authorList>
            <consortium name="Pathogen Informatics"/>
            <person name="Doyle S."/>
        </authorList>
    </citation>
    <scope>NUCLEOTIDE SEQUENCE [LARGE SCALE GENOMIC DNA]</scope>
    <source>
        <strain evidence="2 4">NCTC11991</strain>
    </source>
</reference>
<dbReference type="EMBL" id="UGOY01000001">
    <property type="protein sequence ID" value="STY24012.1"/>
    <property type="molecule type" value="Genomic_DNA"/>
</dbReference>
<dbReference type="RefSeq" id="WP_133129190.1">
    <property type="nucleotide sequence ID" value="NZ_CAAAIO010000009.1"/>
</dbReference>
<protein>
    <submittedName>
        <fullName evidence="2">Uncharacterized protein</fullName>
    </submittedName>
</protein>
<gene>
    <name evidence="1" type="ORF">Lstg_3280</name>
    <name evidence="2" type="ORF">NCTC11991_02628</name>
</gene>
<accession>A0A378LDR5</accession>
<keyword evidence="3" id="KW-1185">Reference proteome</keyword>
<proteinExistence type="predicted"/>
<sequence>MFFARELENIACLSQDILKGIKDLKENDIVYFSLGATQDQEFIPPNLFNEAGEHRQVVGFCFNKDSSILHKVLPQDKSKANFSVNAYKVDIASIPQRWLEAWFRKLAEKKVVTVVYDGVGMYSLCFNFIQAERAGLQKNPDFQCIHAAVEQPALIDSRKFDFYGSITDDNKIKHDFLPVVMGNQSPVTRDEFCARCELICKYDKNLAGLERTHFSSIFESIIAGGNREAFFELPVDQLFQLDKVLRIADKPSEHVIHNLWCVNKVLELTRGIMEGESKESDSAPPPMSP</sequence>
<reference evidence="1 3" key="1">
    <citation type="submission" date="2015-11" db="EMBL/GenBank/DDBJ databases">
        <title>Genomic analysis of 38 Legionella species identifies large and diverse effector repertoires.</title>
        <authorList>
            <person name="Burstein D."/>
            <person name="Amaro F."/>
            <person name="Zusman T."/>
            <person name="Lifshitz Z."/>
            <person name="Cohen O."/>
            <person name="Gilbert J.A."/>
            <person name="Pupko T."/>
            <person name="Shuman H.A."/>
            <person name="Segal G."/>
        </authorList>
    </citation>
    <scope>NUCLEOTIDE SEQUENCE [LARGE SCALE GENOMIC DNA]</scope>
    <source>
        <strain evidence="1 3">SC-18-C9</strain>
    </source>
</reference>
<dbReference type="EMBL" id="LNYZ01000042">
    <property type="protein sequence ID" value="KTD70278.1"/>
    <property type="molecule type" value="Genomic_DNA"/>
</dbReference>
<dbReference type="Proteomes" id="UP000255110">
    <property type="component" value="Unassembled WGS sequence"/>
</dbReference>
<evidence type="ECO:0000313" key="1">
    <source>
        <dbReference type="EMBL" id="KTD70278.1"/>
    </source>
</evidence>
<dbReference type="AlphaFoldDB" id="A0A378LDR5"/>
<organism evidence="2 4">
    <name type="scientific">Legionella steigerwaltii</name>
    <dbReference type="NCBI Taxonomy" id="460"/>
    <lineage>
        <taxon>Bacteria</taxon>
        <taxon>Pseudomonadati</taxon>
        <taxon>Pseudomonadota</taxon>
        <taxon>Gammaproteobacteria</taxon>
        <taxon>Legionellales</taxon>
        <taxon>Legionellaceae</taxon>
        <taxon>Legionella</taxon>
    </lineage>
</organism>